<gene>
    <name evidence="9" type="ORF">LOD99_1638</name>
</gene>
<comment type="pathway">
    <text evidence="1">Carbohydrate degradation; glycolysis; pyruvate from D-glyceraldehyde 3-phosphate: step 4/5.</text>
</comment>
<keyword evidence="4" id="KW-0324">Glycolysis</keyword>
<evidence type="ECO:0000256" key="5">
    <source>
        <dbReference type="ARBA" id="ARBA00023239"/>
    </source>
</evidence>
<feature type="region of interest" description="Disordered" evidence="7">
    <location>
        <begin position="1"/>
        <end position="21"/>
    </location>
</feature>
<accession>A0AAV7K3S0</accession>
<keyword evidence="10" id="KW-1185">Reference proteome</keyword>
<comment type="similarity">
    <text evidence="2">Belongs to the enolase family.</text>
</comment>
<feature type="region of interest" description="Disordered" evidence="7">
    <location>
        <begin position="135"/>
        <end position="159"/>
    </location>
</feature>
<name>A0AAV7K3S0_9METZ</name>
<dbReference type="EC" id="4.2.1.11" evidence="3"/>
<dbReference type="GO" id="GO:0004634">
    <property type="term" value="F:phosphopyruvate hydratase activity"/>
    <property type="evidence" value="ECO:0007669"/>
    <property type="project" value="UniProtKB-EC"/>
</dbReference>
<dbReference type="Gene3D" id="3.20.20.120">
    <property type="entry name" value="Enolase-like C-terminal domain"/>
    <property type="match status" value="1"/>
</dbReference>
<evidence type="ECO:0000313" key="9">
    <source>
        <dbReference type="EMBL" id="KAI6655904.1"/>
    </source>
</evidence>
<feature type="domain" description="Enolase C-terminal TIM barrel" evidence="8">
    <location>
        <begin position="235"/>
        <end position="522"/>
    </location>
</feature>
<evidence type="ECO:0000256" key="4">
    <source>
        <dbReference type="ARBA" id="ARBA00023152"/>
    </source>
</evidence>
<evidence type="ECO:0000259" key="8">
    <source>
        <dbReference type="SMART" id="SM01192"/>
    </source>
</evidence>
<evidence type="ECO:0000256" key="1">
    <source>
        <dbReference type="ARBA" id="ARBA00005031"/>
    </source>
</evidence>
<dbReference type="Proteomes" id="UP001165289">
    <property type="component" value="Unassembled WGS sequence"/>
</dbReference>
<dbReference type="AlphaFoldDB" id="A0AAV7K3S0"/>
<evidence type="ECO:0000256" key="3">
    <source>
        <dbReference type="ARBA" id="ARBA00012058"/>
    </source>
</evidence>
<protein>
    <recommendedName>
        <fullName evidence="3">phosphopyruvate hydratase</fullName>
        <ecNumber evidence="3">4.2.1.11</ecNumber>
    </recommendedName>
    <alternativeName>
        <fullName evidence="6">2-phospho-D-glycerate hydro-lyase</fullName>
    </alternativeName>
</protein>
<organism evidence="9 10">
    <name type="scientific">Oopsacas minuta</name>
    <dbReference type="NCBI Taxonomy" id="111878"/>
    <lineage>
        <taxon>Eukaryota</taxon>
        <taxon>Metazoa</taxon>
        <taxon>Porifera</taxon>
        <taxon>Hexactinellida</taxon>
        <taxon>Hexasterophora</taxon>
        <taxon>Lyssacinosida</taxon>
        <taxon>Leucopsacidae</taxon>
        <taxon>Oopsacas</taxon>
    </lineage>
</organism>
<proteinExistence type="inferred from homology"/>
<dbReference type="EMBL" id="JAKMXF010000166">
    <property type="protein sequence ID" value="KAI6655904.1"/>
    <property type="molecule type" value="Genomic_DNA"/>
</dbReference>
<dbReference type="InterPro" id="IPR036849">
    <property type="entry name" value="Enolase-like_C_sf"/>
</dbReference>
<dbReference type="InterPro" id="IPR000941">
    <property type="entry name" value="Enolase"/>
</dbReference>
<dbReference type="Pfam" id="PF00113">
    <property type="entry name" value="Enolase_C"/>
    <property type="match status" value="1"/>
</dbReference>
<keyword evidence="5" id="KW-0456">Lyase</keyword>
<sequence length="536" mass="59978">MSNKKGKKSNTPASLAISEEDKVSVEKRKQLSQEAALYYQENNVPQAIQILLNEMFFKQPKDTNGYITRFFSSRALNPIIDHFESVKAIDANCNPATKVLLFAIVKGECELVAESTVSDNFCFIDLENSLSHSNSSITTSKHNLEPQSQTSPEHVPPPQTMSIEDIIKLFSTTLGEKNLNSLKEALISVSTNSQHIQPSILLALSQSLITGLSNTTSTPLYQTIAGIGTEEIANKYTIPHPMYHMLDGRGGKSNIADFFITISPNIQLLDALKYAKTFYDKLKHSVKLTSPLMYDGAIKYNIDKLEQGIELLTETAKELELRLGEDVYIVVNADAGVRWDGEKNKYEINTGQWKSSSELVEYLNEVIRNHPKAVLGIFNAFYEGDITGYSAFNKSHPSIVLFQNNRDSIEKIRADLRPPEPDDKNEEVGNTNSFVLSKRIELPLHVWIEDSKKRKDPLKELGFALMHDPNTEVCSSFNVDLITGLNGSFFQVGSPRDKGTSMSLSRILNIGEELKSKKILKENNLLLQVFTNLNHT</sequence>
<dbReference type="SUPFAM" id="SSF51604">
    <property type="entry name" value="Enolase C-terminal domain-like"/>
    <property type="match status" value="1"/>
</dbReference>
<evidence type="ECO:0000256" key="2">
    <source>
        <dbReference type="ARBA" id="ARBA00009604"/>
    </source>
</evidence>
<dbReference type="SMART" id="SM01192">
    <property type="entry name" value="Enolase_C"/>
    <property type="match status" value="1"/>
</dbReference>
<dbReference type="GO" id="GO:0000015">
    <property type="term" value="C:phosphopyruvate hydratase complex"/>
    <property type="evidence" value="ECO:0007669"/>
    <property type="project" value="InterPro"/>
</dbReference>
<dbReference type="PANTHER" id="PTHR11902">
    <property type="entry name" value="ENOLASE"/>
    <property type="match status" value="1"/>
</dbReference>
<evidence type="ECO:0000256" key="6">
    <source>
        <dbReference type="ARBA" id="ARBA00031125"/>
    </source>
</evidence>
<comment type="caution">
    <text evidence="9">The sequence shown here is derived from an EMBL/GenBank/DDBJ whole genome shotgun (WGS) entry which is preliminary data.</text>
</comment>
<dbReference type="GO" id="GO:0006096">
    <property type="term" value="P:glycolytic process"/>
    <property type="evidence" value="ECO:0007669"/>
    <property type="project" value="UniProtKB-KW"/>
</dbReference>
<dbReference type="PANTHER" id="PTHR11902:SF30">
    <property type="entry name" value="ENOLASE 4"/>
    <property type="match status" value="1"/>
</dbReference>
<evidence type="ECO:0000313" key="10">
    <source>
        <dbReference type="Proteomes" id="UP001165289"/>
    </source>
</evidence>
<dbReference type="GO" id="GO:0000287">
    <property type="term" value="F:magnesium ion binding"/>
    <property type="evidence" value="ECO:0007669"/>
    <property type="project" value="InterPro"/>
</dbReference>
<reference evidence="9 10" key="1">
    <citation type="journal article" date="2023" name="BMC Biol.">
        <title>The compact genome of the sponge Oopsacas minuta (Hexactinellida) is lacking key metazoan core genes.</title>
        <authorList>
            <person name="Santini S."/>
            <person name="Schenkelaars Q."/>
            <person name="Jourda C."/>
            <person name="Duchesne M."/>
            <person name="Belahbib H."/>
            <person name="Rocher C."/>
            <person name="Selva M."/>
            <person name="Riesgo A."/>
            <person name="Vervoort M."/>
            <person name="Leys S.P."/>
            <person name="Kodjabachian L."/>
            <person name="Le Bivic A."/>
            <person name="Borchiellini C."/>
            <person name="Claverie J.M."/>
            <person name="Renard E."/>
        </authorList>
    </citation>
    <scope>NUCLEOTIDE SEQUENCE [LARGE SCALE GENOMIC DNA]</scope>
    <source>
        <strain evidence="9">SPO-2</strain>
    </source>
</reference>
<dbReference type="InterPro" id="IPR020810">
    <property type="entry name" value="Enolase_C"/>
</dbReference>
<evidence type="ECO:0000256" key="7">
    <source>
        <dbReference type="SAM" id="MobiDB-lite"/>
    </source>
</evidence>